<evidence type="ECO:0000256" key="10">
    <source>
        <dbReference type="ARBA" id="ARBA00023157"/>
    </source>
</evidence>
<evidence type="ECO:0000313" key="19">
    <source>
        <dbReference type="Proteomes" id="UP001230051"/>
    </source>
</evidence>
<evidence type="ECO:0000256" key="2">
    <source>
        <dbReference type="ARBA" id="ARBA00006531"/>
    </source>
</evidence>
<keyword evidence="9 15" id="KW-0472">Membrane</keyword>
<gene>
    <name evidence="18" type="ORF">AOXY_G32039</name>
</gene>
<evidence type="ECO:0000256" key="9">
    <source>
        <dbReference type="ARBA" id="ARBA00023136"/>
    </source>
</evidence>
<proteinExistence type="inferred from homology"/>
<feature type="signal peptide" evidence="16">
    <location>
        <begin position="1"/>
        <end position="22"/>
    </location>
</feature>
<name>A0AAD8CKG9_ACIOX</name>
<dbReference type="GO" id="GO:0030101">
    <property type="term" value="P:natural killer cell activation"/>
    <property type="evidence" value="ECO:0007669"/>
    <property type="project" value="TreeGrafter"/>
</dbReference>
<keyword evidence="5 15" id="KW-0812">Transmembrane</keyword>
<dbReference type="PROSITE" id="PS50835">
    <property type="entry name" value="IG_LIKE"/>
    <property type="match status" value="2"/>
</dbReference>
<dbReference type="SMART" id="SM00406">
    <property type="entry name" value="IGv"/>
    <property type="match status" value="1"/>
</dbReference>
<dbReference type="PANTHER" id="PTHR47904:SF1">
    <property type="entry name" value="NATURAL CYTOTOXICITY TRIGGERING RECEPTOR 3"/>
    <property type="match status" value="1"/>
</dbReference>
<evidence type="ECO:0000256" key="11">
    <source>
        <dbReference type="ARBA" id="ARBA00023170"/>
    </source>
</evidence>
<evidence type="ECO:0000256" key="14">
    <source>
        <dbReference type="ARBA" id="ARBA00032296"/>
    </source>
</evidence>
<evidence type="ECO:0000256" key="13">
    <source>
        <dbReference type="ARBA" id="ARBA00023319"/>
    </source>
</evidence>
<evidence type="ECO:0000256" key="4">
    <source>
        <dbReference type="ARBA" id="ARBA00022475"/>
    </source>
</evidence>
<feature type="domain" description="Ig-like" evidence="17">
    <location>
        <begin position="143"/>
        <end position="246"/>
    </location>
</feature>
<evidence type="ECO:0000259" key="17">
    <source>
        <dbReference type="PROSITE" id="PS50835"/>
    </source>
</evidence>
<evidence type="ECO:0000256" key="6">
    <source>
        <dbReference type="ARBA" id="ARBA00022729"/>
    </source>
</evidence>
<feature type="domain" description="Ig-like" evidence="17">
    <location>
        <begin position="18"/>
        <end position="117"/>
    </location>
</feature>
<comment type="subcellular location">
    <subcellularLocation>
        <location evidence="1">Cell membrane</location>
        <topology evidence="1">Single-pass type I membrane protein</topology>
    </subcellularLocation>
</comment>
<evidence type="ECO:0000256" key="12">
    <source>
        <dbReference type="ARBA" id="ARBA00023180"/>
    </source>
</evidence>
<evidence type="ECO:0000256" key="7">
    <source>
        <dbReference type="ARBA" id="ARBA00022859"/>
    </source>
</evidence>
<keyword evidence="13" id="KW-0393">Immunoglobulin domain</keyword>
<dbReference type="AlphaFoldDB" id="A0AAD8CKG9"/>
<dbReference type="GO" id="GO:0045954">
    <property type="term" value="P:positive regulation of natural killer cell mediated cytotoxicity"/>
    <property type="evidence" value="ECO:0007669"/>
    <property type="project" value="InterPro"/>
</dbReference>
<dbReference type="InterPro" id="IPR013106">
    <property type="entry name" value="Ig_V-set"/>
</dbReference>
<evidence type="ECO:0000256" key="5">
    <source>
        <dbReference type="ARBA" id="ARBA00022692"/>
    </source>
</evidence>
<dbReference type="EMBL" id="JAGXEW010000050">
    <property type="protein sequence ID" value="KAK1151732.1"/>
    <property type="molecule type" value="Genomic_DNA"/>
</dbReference>
<dbReference type="InterPro" id="IPR013783">
    <property type="entry name" value="Ig-like_fold"/>
</dbReference>
<dbReference type="InterPro" id="IPR007110">
    <property type="entry name" value="Ig-like_dom"/>
</dbReference>
<evidence type="ECO:0000256" key="1">
    <source>
        <dbReference type="ARBA" id="ARBA00004251"/>
    </source>
</evidence>
<reference evidence="18" key="1">
    <citation type="submission" date="2022-02" db="EMBL/GenBank/DDBJ databases">
        <title>Atlantic sturgeon de novo genome assembly.</title>
        <authorList>
            <person name="Stock M."/>
            <person name="Klopp C."/>
            <person name="Guiguen Y."/>
            <person name="Cabau C."/>
            <person name="Parinello H."/>
            <person name="Santidrian Yebra-Pimentel E."/>
            <person name="Kuhl H."/>
            <person name="Dirks R.P."/>
            <person name="Guessner J."/>
            <person name="Wuertz S."/>
            <person name="Du K."/>
            <person name="Schartl M."/>
        </authorList>
    </citation>
    <scope>NUCLEOTIDE SEQUENCE</scope>
    <source>
        <strain evidence="18">STURGEONOMICS-FGT-2020</strain>
        <tissue evidence="18">Whole blood</tissue>
    </source>
</reference>
<dbReference type="Proteomes" id="UP001230051">
    <property type="component" value="Unassembled WGS sequence"/>
</dbReference>
<dbReference type="GO" id="GO:0002429">
    <property type="term" value="P:immune response-activating cell surface receptor signaling pathway"/>
    <property type="evidence" value="ECO:0007669"/>
    <property type="project" value="InterPro"/>
</dbReference>
<comment type="caution">
    <text evidence="18">The sequence shown here is derived from an EMBL/GenBank/DDBJ whole genome shotgun (WGS) entry which is preliminary data.</text>
</comment>
<evidence type="ECO:0000256" key="3">
    <source>
        <dbReference type="ARBA" id="ARBA00019135"/>
    </source>
</evidence>
<comment type="similarity">
    <text evidence="2">Belongs to the natural cytotoxicity receptor (NCR) family.</text>
</comment>
<keyword evidence="4" id="KW-1003">Cell membrane</keyword>
<dbReference type="PANTHER" id="PTHR47904">
    <property type="entry name" value="NATURAL CYTOTOXICITY TRIGGERING RECEPTOR 3"/>
    <property type="match status" value="1"/>
</dbReference>
<keyword evidence="10" id="KW-1015">Disulfide bond</keyword>
<accession>A0AAD8CKG9</accession>
<dbReference type="Gene3D" id="2.60.40.10">
    <property type="entry name" value="Immunoglobulins"/>
    <property type="match status" value="2"/>
</dbReference>
<dbReference type="GO" id="GO:0005886">
    <property type="term" value="C:plasma membrane"/>
    <property type="evidence" value="ECO:0007669"/>
    <property type="project" value="UniProtKB-SubCell"/>
</dbReference>
<keyword evidence="19" id="KW-1185">Reference proteome</keyword>
<dbReference type="SMART" id="SM00409">
    <property type="entry name" value="IG"/>
    <property type="match status" value="2"/>
</dbReference>
<evidence type="ECO:0000256" key="16">
    <source>
        <dbReference type="SAM" id="SignalP"/>
    </source>
</evidence>
<dbReference type="SUPFAM" id="SSF48726">
    <property type="entry name" value="Immunoglobulin"/>
    <property type="match status" value="2"/>
</dbReference>
<organism evidence="18 19">
    <name type="scientific">Acipenser oxyrinchus oxyrinchus</name>
    <dbReference type="NCBI Taxonomy" id="40147"/>
    <lineage>
        <taxon>Eukaryota</taxon>
        <taxon>Metazoa</taxon>
        <taxon>Chordata</taxon>
        <taxon>Craniata</taxon>
        <taxon>Vertebrata</taxon>
        <taxon>Euteleostomi</taxon>
        <taxon>Actinopterygii</taxon>
        <taxon>Chondrostei</taxon>
        <taxon>Acipenseriformes</taxon>
        <taxon>Acipenseridae</taxon>
        <taxon>Acipenser</taxon>
    </lineage>
</organism>
<keyword evidence="11" id="KW-0675">Receptor</keyword>
<feature type="chain" id="PRO_5042222600" description="Natural cytotoxicity triggering receptor 3" evidence="16">
    <location>
        <begin position="23"/>
        <end position="296"/>
    </location>
</feature>
<dbReference type="InterPro" id="IPR043226">
    <property type="entry name" value="NCR3"/>
</dbReference>
<keyword evidence="7" id="KW-0391">Immunity</keyword>
<keyword evidence="8 15" id="KW-1133">Transmembrane helix</keyword>
<sequence>MILPLTIPVAFFILCAAPAVQSTFLVHQSPSILRAAEGTRVILNCTFQSAGTLPSVGQASWWRGRVREGLLVSNSNWAFKGRVLVSELELFLNRSTVSLQIAALQRSDAGVYYCEVEFLQYATRYGGGTTLEVIGKGDKDKYPPVYQYPLIIEANEGEAAEIVCVCYGSPDCPDLRLDLVRVSAGKEVSALSSSLRRRTESRPLESYNNASEVCVRVTGLEYSDSGEYKCRGNSGTGSVIVSGNATTVAVKSSWAEVLVDDDCSQDRVWIFVRIAITLALAVLSIAAALLPDRTAE</sequence>
<keyword evidence="12" id="KW-0325">Glycoprotein</keyword>
<dbReference type="InterPro" id="IPR003599">
    <property type="entry name" value="Ig_sub"/>
</dbReference>
<evidence type="ECO:0000256" key="8">
    <source>
        <dbReference type="ARBA" id="ARBA00022989"/>
    </source>
</evidence>
<keyword evidence="6 16" id="KW-0732">Signal</keyword>
<feature type="transmembrane region" description="Helical" evidence="15">
    <location>
        <begin position="268"/>
        <end position="290"/>
    </location>
</feature>
<protein>
    <recommendedName>
        <fullName evidence="3">Natural cytotoxicity triggering receptor 3</fullName>
    </recommendedName>
    <alternativeName>
        <fullName evidence="14">Natural killer cell p30-related protein</fullName>
    </alternativeName>
</protein>
<evidence type="ECO:0000313" key="18">
    <source>
        <dbReference type="EMBL" id="KAK1151732.1"/>
    </source>
</evidence>
<evidence type="ECO:0000256" key="15">
    <source>
        <dbReference type="SAM" id="Phobius"/>
    </source>
</evidence>
<dbReference type="Pfam" id="PF07686">
    <property type="entry name" value="V-set"/>
    <property type="match status" value="1"/>
</dbReference>
<dbReference type="InterPro" id="IPR036179">
    <property type="entry name" value="Ig-like_dom_sf"/>
</dbReference>